<accession>A0A6C0H639</accession>
<evidence type="ECO:0000256" key="6">
    <source>
        <dbReference type="SAM" id="Coils"/>
    </source>
</evidence>
<reference evidence="9" key="1">
    <citation type="journal article" date="2020" name="Nature">
        <title>Giant virus diversity and host interactions through global metagenomics.</title>
        <authorList>
            <person name="Schulz F."/>
            <person name="Roux S."/>
            <person name="Paez-Espino D."/>
            <person name="Jungbluth S."/>
            <person name="Walsh D.A."/>
            <person name="Denef V.J."/>
            <person name="McMahon K.D."/>
            <person name="Konstantinidis K.T."/>
            <person name="Eloe-Fadrosh E.A."/>
            <person name="Kyrpides N.C."/>
            <person name="Woyke T."/>
        </authorList>
    </citation>
    <scope>NUCLEOTIDE SEQUENCE</scope>
    <source>
        <strain evidence="9">GVMAG-M-3300023179-71</strain>
    </source>
</reference>
<evidence type="ECO:0000256" key="5">
    <source>
        <dbReference type="ARBA" id="ARBA00023136"/>
    </source>
</evidence>
<dbReference type="GO" id="GO:0012505">
    <property type="term" value="C:endomembrane system"/>
    <property type="evidence" value="ECO:0007669"/>
    <property type="project" value="UniProtKB-ARBA"/>
</dbReference>
<keyword evidence="2" id="KW-0813">Transport</keyword>
<keyword evidence="6" id="KW-0175">Coiled coil</keyword>
<protein>
    <recommendedName>
        <fullName evidence="8">t-SNARE coiled-coil homology domain-containing protein</fullName>
    </recommendedName>
</protein>
<dbReference type="GO" id="GO:0005737">
    <property type="term" value="C:cytoplasm"/>
    <property type="evidence" value="ECO:0007669"/>
    <property type="project" value="UniProtKB-ARBA"/>
</dbReference>
<dbReference type="SUPFAM" id="SSF58038">
    <property type="entry name" value="SNARE fusion complex"/>
    <property type="match status" value="1"/>
</dbReference>
<evidence type="ECO:0000256" key="4">
    <source>
        <dbReference type="ARBA" id="ARBA00022989"/>
    </source>
</evidence>
<dbReference type="CDD" id="cd15841">
    <property type="entry name" value="SNARE_Qc"/>
    <property type="match status" value="1"/>
</dbReference>
<dbReference type="PANTHER" id="PTHR12791">
    <property type="entry name" value="GOLGI SNARE BET1-RELATED"/>
    <property type="match status" value="1"/>
</dbReference>
<sequence>MATYNPIINNKILREDLINENKKNLKNQDKLIDQLDRGVTKLYDIANEIKQESKQQNNELDKLEDDIENNKSNIIDRTKSVKTLIKNSDTSMKYYCYVIGILVIILIILIFLVIYS</sequence>
<dbReference type="Gene3D" id="1.20.5.110">
    <property type="match status" value="1"/>
</dbReference>
<dbReference type="AlphaFoldDB" id="A0A6C0H639"/>
<dbReference type="GO" id="GO:0016020">
    <property type="term" value="C:membrane"/>
    <property type="evidence" value="ECO:0007669"/>
    <property type="project" value="UniProtKB-SubCell"/>
</dbReference>
<organism evidence="9">
    <name type="scientific">viral metagenome</name>
    <dbReference type="NCBI Taxonomy" id="1070528"/>
    <lineage>
        <taxon>unclassified sequences</taxon>
        <taxon>metagenomes</taxon>
        <taxon>organismal metagenomes</taxon>
    </lineage>
</organism>
<feature type="coiled-coil region" evidence="6">
    <location>
        <begin position="46"/>
        <end position="73"/>
    </location>
</feature>
<dbReference type="PROSITE" id="PS50192">
    <property type="entry name" value="T_SNARE"/>
    <property type="match status" value="1"/>
</dbReference>
<comment type="subcellular location">
    <subcellularLocation>
        <location evidence="1">Membrane</location>
        <topology evidence="1">Single-pass membrane protein</topology>
    </subcellularLocation>
</comment>
<evidence type="ECO:0000256" key="3">
    <source>
        <dbReference type="ARBA" id="ARBA00022692"/>
    </source>
</evidence>
<keyword evidence="3 7" id="KW-0812">Transmembrane</keyword>
<keyword evidence="4 7" id="KW-1133">Transmembrane helix</keyword>
<name>A0A6C0H639_9ZZZZ</name>
<evidence type="ECO:0000256" key="2">
    <source>
        <dbReference type="ARBA" id="ARBA00022448"/>
    </source>
</evidence>
<evidence type="ECO:0000256" key="7">
    <source>
        <dbReference type="SAM" id="Phobius"/>
    </source>
</evidence>
<dbReference type="InterPro" id="IPR000727">
    <property type="entry name" value="T_SNARE_dom"/>
</dbReference>
<feature type="domain" description="T-SNARE coiled-coil homology" evidence="8">
    <location>
        <begin position="22"/>
        <end position="84"/>
    </location>
</feature>
<evidence type="ECO:0000259" key="8">
    <source>
        <dbReference type="PROSITE" id="PS50192"/>
    </source>
</evidence>
<proteinExistence type="predicted"/>
<feature type="transmembrane region" description="Helical" evidence="7">
    <location>
        <begin position="94"/>
        <end position="115"/>
    </location>
</feature>
<dbReference type="EMBL" id="MN739883">
    <property type="protein sequence ID" value="QHT75877.1"/>
    <property type="molecule type" value="Genomic_DNA"/>
</dbReference>
<keyword evidence="5 7" id="KW-0472">Membrane</keyword>
<evidence type="ECO:0000313" key="9">
    <source>
        <dbReference type="EMBL" id="QHT75877.1"/>
    </source>
</evidence>
<evidence type="ECO:0000256" key="1">
    <source>
        <dbReference type="ARBA" id="ARBA00004167"/>
    </source>
</evidence>